<dbReference type="EMBL" id="CAJVPS010020211">
    <property type="protein sequence ID" value="CAG8703629.1"/>
    <property type="molecule type" value="Genomic_DNA"/>
</dbReference>
<accession>A0A9N9HSJ6</accession>
<keyword evidence="2" id="KW-1185">Reference proteome</keyword>
<gene>
    <name evidence="1" type="ORF">ALEPTO_LOCUS11665</name>
</gene>
<feature type="non-terminal residue" evidence="1">
    <location>
        <position position="1"/>
    </location>
</feature>
<name>A0A9N9HSJ6_9GLOM</name>
<reference evidence="1" key="1">
    <citation type="submission" date="2021-06" db="EMBL/GenBank/DDBJ databases">
        <authorList>
            <person name="Kallberg Y."/>
            <person name="Tangrot J."/>
            <person name="Rosling A."/>
        </authorList>
    </citation>
    <scope>NUCLEOTIDE SEQUENCE</scope>
    <source>
        <strain evidence="1">FL130A</strain>
    </source>
</reference>
<dbReference type="Proteomes" id="UP000789508">
    <property type="component" value="Unassembled WGS sequence"/>
</dbReference>
<dbReference type="AlphaFoldDB" id="A0A9N9HSJ6"/>
<proteinExistence type="predicted"/>
<evidence type="ECO:0000313" key="1">
    <source>
        <dbReference type="EMBL" id="CAG8703629.1"/>
    </source>
</evidence>
<sequence length="162" mass="18496">MATTFPGAENSFRVSGISRSRIQEIREKLSRVLKNLVNSIQDNTKSEMISQIENEINATLSEVHGDVDVIELELPQIKAKGKKRDKIFEAIHNIFDAEIIDNKLFSKYNNGVKAEIHSKLTYSLDQQLPTWWNQIDTICVVNGNQYRPDVGGWNPKPTLDQR</sequence>
<dbReference type="OrthoDB" id="2442928at2759"/>
<protein>
    <submittedName>
        <fullName evidence="1">3014_t:CDS:1</fullName>
    </submittedName>
</protein>
<organism evidence="1 2">
    <name type="scientific">Ambispora leptoticha</name>
    <dbReference type="NCBI Taxonomy" id="144679"/>
    <lineage>
        <taxon>Eukaryota</taxon>
        <taxon>Fungi</taxon>
        <taxon>Fungi incertae sedis</taxon>
        <taxon>Mucoromycota</taxon>
        <taxon>Glomeromycotina</taxon>
        <taxon>Glomeromycetes</taxon>
        <taxon>Archaeosporales</taxon>
        <taxon>Ambisporaceae</taxon>
        <taxon>Ambispora</taxon>
    </lineage>
</organism>
<evidence type="ECO:0000313" key="2">
    <source>
        <dbReference type="Proteomes" id="UP000789508"/>
    </source>
</evidence>
<comment type="caution">
    <text evidence="1">The sequence shown here is derived from an EMBL/GenBank/DDBJ whole genome shotgun (WGS) entry which is preliminary data.</text>
</comment>